<keyword evidence="2" id="KW-1185">Reference proteome</keyword>
<evidence type="ECO:0000313" key="2">
    <source>
        <dbReference type="Proteomes" id="UP001062846"/>
    </source>
</evidence>
<sequence length="164" mass="19301">MPNDPIEQEYSAWERDHVNDVPDDDHIAMDNDVEVVDAPAKQKCRNWRTKEEDALMKCIVNELVGDKWRAENGFKCDFFKHLEKELEKFLLGTDLKANPHIDSNVKYWKVTWAKIIDIIVLSGFGWDDVNKCILLEKDIWNEYEKAHTKKANGMYGKTFLYFDD</sequence>
<dbReference type="Proteomes" id="UP001062846">
    <property type="component" value="Chromosome 2"/>
</dbReference>
<evidence type="ECO:0000313" key="1">
    <source>
        <dbReference type="EMBL" id="KAI8568730.1"/>
    </source>
</evidence>
<accession>A0ACC0PSQ9</accession>
<organism evidence="1 2">
    <name type="scientific">Rhododendron molle</name>
    <name type="common">Chinese azalea</name>
    <name type="synonym">Azalea mollis</name>
    <dbReference type="NCBI Taxonomy" id="49168"/>
    <lineage>
        <taxon>Eukaryota</taxon>
        <taxon>Viridiplantae</taxon>
        <taxon>Streptophyta</taxon>
        <taxon>Embryophyta</taxon>
        <taxon>Tracheophyta</taxon>
        <taxon>Spermatophyta</taxon>
        <taxon>Magnoliopsida</taxon>
        <taxon>eudicotyledons</taxon>
        <taxon>Gunneridae</taxon>
        <taxon>Pentapetalae</taxon>
        <taxon>asterids</taxon>
        <taxon>Ericales</taxon>
        <taxon>Ericaceae</taxon>
        <taxon>Ericoideae</taxon>
        <taxon>Rhodoreae</taxon>
        <taxon>Rhododendron</taxon>
    </lineage>
</organism>
<reference evidence="1" key="1">
    <citation type="submission" date="2022-02" db="EMBL/GenBank/DDBJ databases">
        <title>Plant Genome Project.</title>
        <authorList>
            <person name="Zhang R.-G."/>
        </authorList>
    </citation>
    <scope>NUCLEOTIDE SEQUENCE</scope>
    <source>
        <strain evidence="1">AT1</strain>
    </source>
</reference>
<name>A0ACC0PSQ9_RHOML</name>
<proteinExistence type="predicted"/>
<gene>
    <name evidence="1" type="ORF">RHMOL_Rhmol02G0223600</name>
</gene>
<comment type="caution">
    <text evidence="1">The sequence shown here is derived from an EMBL/GenBank/DDBJ whole genome shotgun (WGS) entry which is preliminary data.</text>
</comment>
<protein>
    <submittedName>
        <fullName evidence="1">Uncharacterized protein</fullName>
    </submittedName>
</protein>
<dbReference type="EMBL" id="CM046389">
    <property type="protein sequence ID" value="KAI8568730.1"/>
    <property type="molecule type" value="Genomic_DNA"/>
</dbReference>